<gene>
    <name evidence="1" type="ORF">ET989_10120</name>
</gene>
<comment type="caution">
    <text evidence="1">The sequence shown here is derived from an EMBL/GenBank/DDBJ whole genome shotgun (WGS) entry which is preliminary data.</text>
</comment>
<sequence>MSVVHGERQFDKLVTPEEQEHWLTVWEEVGSDPDPRPVDEDLRRRFRRRFTTFMKQPNAEDALWILGLYLTMAIPFPNRTELTFWSMSCLPQPGVCSRVNINMQEVLTLRDDGGLLIAYFHLAKSPLEREWGPGWRDTFGGAFMVTDHYWKPGGGDRFQLVAPLPLALAILTEQVVQEAMMTLNLRLMRKGPTYYSTSHCIDLVTEAHAVRERRWDDLKDLLELLHALDDPDEDASPAGRESTP</sequence>
<dbReference type="AlphaFoldDB" id="A0A4Q9KCK3"/>
<keyword evidence="2" id="KW-1185">Reference proteome</keyword>
<evidence type="ECO:0000313" key="2">
    <source>
        <dbReference type="Proteomes" id="UP000292373"/>
    </source>
</evidence>
<proteinExistence type="predicted"/>
<name>A0A4Q9KCK3_9ACTN</name>
<organism evidence="1 2">
    <name type="scientific">Propioniciclava sinopodophylli</name>
    <dbReference type="NCBI Taxonomy" id="1837344"/>
    <lineage>
        <taxon>Bacteria</taxon>
        <taxon>Bacillati</taxon>
        <taxon>Actinomycetota</taxon>
        <taxon>Actinomycetes</taxon>
        <taxon>Propionibacteriales</taxon>
        <taxon>Propionibacteriaceae</taxon>
        <taxon>Propioniciclava</taxon>
    </lineage>
</organism>
<evidence type="ECO:0000313" key="1">
    <source>
        <dbReference type="EMBL" id="TBT84009.1"/>
    </source>
</evidence>
<dbReference type="EMBL" id="SDMQ01000009">
    <property type="protein sequence ID" value="TBT84009.1"/>
    <property type="molecule type" value="Genomic_DNA"/>
</dbReference>
<accession>A0A4Q9KCK3</accession>
<reference evidence="1 2" key="1">
    <citation type="submission" date="2019-01" db="EMBL/GenBank/DDBJ databases">
        <title>Lactibacter flavus gen. nov., sp. nov., a novel bacterium of the family Propionibacteriaceae isolated from raw milk and dairy products.</title>
        <authorList>
            <person name="Huptas C."/>
            <person name="Wenning M."/>
            <person name="Breitenwieser F."/>
            <person name="Doll E."/>
            <person name="Von Neubeck M."/>
            <person name="Busse H.-J."/>
            <person name="Scherer S."/>
        </authorList>
    </citation>
    <scope>NUCLEOTIDE SEQUENCE [LARGE SCALE GENOMIC DNA]</scope>
    <source>
        <strain evidence="1 2">KCTC 33808</strain>
    </source>
</reference>
<dbReference type="RefSeq" id="WP_131168518.1">
    <property type="nucleotide sequence ID" value="NZ_SDMQ01000009.1"/>
</dbReference>
<protein>
    <submittedName>
        <fullName evidence="1">Uncharacterized protein</fullName>
    </submittedName>
</protein>
<dbReference type="Proteomes" id="UP000292373">
    <property type="component" value="Unassembled WGS sequence"/>
</dbReference>
<dbReference type="OrthoDB" id="138787at2"/>